<dbReference type="STRING" id="1618550.UT39_C0030G0003"/>
<accession>A0A0G0QH25</accession>
<dbReference type="Proteomes" id="UP000034246">
    <property type="component" value="Unassembled WGS sequence"/>
</dbReference>
<organism evidence="1 2">
    <name type="scientific">Candidatus Woesebacteria bacterium GW2011_GWA1_39_21</name>
    <dbReference type="NCBI Taxonomy" id="1618550"/>
    <lineage>
        <taxon>Bacteria</taxon>
        <taxon>Candidatus Woeseibacteriota</taxon>
    </lineage>
</organism>
<evidence type="ECO:0000313" key="1">
    <source>
        <dbReference type="EMBL" id="KKR09690.1"/>
    </source>
</evidence>
<dbReference type="EMBL" id="LBWP01000030">
    <property type="protein sequence ID" value="KKR09690.1"/>
    <property type="molecule type" value="Genomic_DNA"/>
</dbReference>
<evidence type="ECO:0000313" key="2">
    <source>
        <dbReference type="Proteomes" id="UP000034246"/>
    </source>
</evidence>
<protein>
    <submittedName>
        <fullName evidence="1">Uncharacterized protein</fullName>
    </submittedName>
</protein>
<sequence>MVENKNEALRYVQENKRIANMEMDLPDYLNHLKKAILAAPVKKPVFLSNIKASLIDDPILSAKLMQLSNELKGRDGEDLKSLIKSNESLEIYFEKNEVTLGAILLPKLMIENRMSTPAMVHQGYFYMPKEEETEFLRRVENSGVFGDDRMGYPTYLKLVEEEIHPNSYKPKKKPVCLYVDGNILAKYRSIYTDPEGVSLTPLAQELGKSFFILGGIPTTAIIGLSTHEQSPVLLVRN</sequence>
<gene>
    <name evidence="1" type="ORF">UT39_C0030G0003</name>
</gene>
<reference evidence="1 2" key="1">
    <citation type="journal article" date="2015" name="Nature">
        <title>rRNA introns, odd ribosomes, and small enigmatic genomes across a large radiation of phyla.</title>
        <authorList>
            <person name="Brown C.T."/>
            <person name="Hug L.A."/>
            <person name="Thomas B.C."/>
            <person name="Sharon I."/>
            <person name="Castelle C.J."/>
            <person name="Singh A."/>
            <person name="Wilkins M.J."/>
            <person name="Williams K.H."/>
            <person name="Banfield J.F."/>
        </authorList>
    </citation>
    <scope>NUCLEOTIDE SEQUENCE [LARGE SCALE GENOMIC DNA]</scope>
</reference>
<dbReference type="AlphaFoldDB" id="A0A0G0QH25"/>
<proteinExistence type="predicted"/>
<comment type="caution">
    <text evidence="1">The sequence shown here is derived from an EMBL/GenBank/DDBJ whole genome shotgun (WGS) entry which is preliminary data.</text>
</comment>
<name>A0A0G0QH25_9BACT</name>